<dbReference type="EMBL" id="QKZT01000001">
    <property type="protein sequence ID" value="PZX57899.1"/>
    <property type="molecule type" value="Genomic_DNA"/>
</dbReference>
<feature type="transmembrane region" description="Helical" evidence="1">
    <location>
        <begin position="56"/>
        <end position="75"/>
    </location>
</feature>
<evidence type="ECO:0000313" key="2">
    <source>
        <dbReference type="EMBL" id="PZX57899.1"/>
    </source>
</evidence>
<dbReference type="Proteomes" id="UP000248882">
    <property type="component" value="Unassembled WGS sequence"/>
</dbReference>
<proteinExistence type="predicted"/>
<evidence type="ECO:0000313" key="3">
    <source>
        <dbReference type="Proteomes" id="UP000248882"/>
    </source>
</evidence>
<name>A0A2W7RTJ8_9BACT</name>
<organism evidence="2 3">
    <name type="scientific">Algoriphagus chordae</name>
    <dbReference type="NCBI Taxonomy" id="237019"/>
    <lineage>
        <taxon>Bacteria</taxon>
        <taxon>Pseudomonadati</taxon>
        <taxon>Bacteroidota</taxon>
        <taxon>Cytophagia</taxon>
        <taxon>Cytophagales</taxon>
        <taxon>Cyclobacteriaceae</taxon>
        <taxon>Algoriphagus</taxon>
    </lineage>
</organism>
<keyword evidence="1" id="KW-0472">Membrane</keyword>
<evidence type="ECO:0000256" key="1">
    <source>
        <dbReference type="SAM" id="Phobius"/>
    </source>
</evidence>
<keyword evidence="3" id="KW-1185">Reference proteome</keyword>
<feature type="transmembrane region" description="Helical" evidence="1">
    <location>
        <begin position="21"/>
        <end position="44"/>
    </location>
</feature>
<comment type="caution">
    <text evidence="2">The sequence shown here is derived from an EMBL/GenBank/DDBJ whole genome shotgun (WGS) entry which is preliminary data.</text>
</comment>
<dbReference type="OrthoDB" id="826600at2"/>
<protein>
    <submittedName>
        <fullName evidence="2">Uncharacterized protein</fullName>
    </submittedName>
</protein>
<keyword evidence="1" id="KW-0812">Transmembrane</keyword>
<accession>A0A2W7RTJ8</accession>
<reference evidence="2 3" key="1">
    <citation type="submission" date="2018-06" db="EMBL/GenBank/DDBJ databases">
        <title>Genomic Encyclopedia of Archaeal and Bacterial Type Strains, Phase II (KMG-II): from individual species to whole genera.</title>
        <authorList>
            <person name="Goeker M."/>
        </authorList>
    </citation>
    <scope>NUCLEOTIDE SEQUENCE [LARGE SCALE GENOMIC DNA]</scope>
    <source>
        <strain evidence="2 3">DSM 19830</strain>
    </source>
</reference>
<dbReference type="AlphaFoldDB" id="A0A2W7RTJ8"/>
<dbReference type="RefSeq" id="WP_111316205.1">
    <property type="nucleotide sequence ID" value="NZ_QKZT01000001.1"/>
</dbReference>
<gene>
    <name evidence="2" type="ORF">LV85_00081</name>
</gene>
<keyword evidence="1" id="KW-1133">Transmembrane helix</keyword>
<sequence>MKNQEDNIPSFNKKAPFLYRSFFNFWLVYILPASIVTIIITELFKGSISGEFFKLPSTYVKMLIFQVIFGLWMYFRDYKPKSQKFKEGV</sequence>